<sequence>MKHQGFKNKEIMDALGIRHVAQIKTWMKWYREGETYWFEHSIGRQSAHGKSLKSLKRLTELEQKELEIRYLKAKIILLEKCQEILRRWEEKKK</sequence>
<dbReference type="AlphaFoldDB" id="A0A9X6R7K5"/>
<dbReference type="Proteomes" id="UP000195160">
    <property type="component" value="Unassembled WGS sequence"/>
</dbReference>
<dbReference type="EMBL" id="MOOV01000292">
    <property type="protein sequence ID" value="OUB82180.1"/>
    <property type="molecule type" value="Genomic_DNA"/>
</dbReference>
<organism evidence="1 2">
    <name type="scientific">Bacillus thuringiensis subsp. medellin</name>
    <dbReference type="NCBI Taxonomy" id="79672"/>
    <lineage>
        <taxon>Bacteria</taxon>
        <taxon>Bacillati</taxon>
        <taxon>Bacillota</taxon>
        <taxon>Bacilli</taxon>
        <taxon>Bacillales</taxon>
        <taxon>Bacillaceae</taxon>
        <taxon>Bacillus</taxon>
        <taxon>Bacillus cereus group</taxon>
    </lineage>
</organism>
<gene>
    <name evidence="1" type="ORF">BK784_38770</name>
</gene>
<name>A0A9X6R7K5_BACTV</name>
<evidence type="ECO:0000313" key="2">
    <source>
        <dbReference type="Proteomes" id="UP000195160"/>
    </source>
</evidence>
<proteinExistence type="predicted"/>
<reference evidence="1 2" key="1">
    <citation type="submission" date="2016-10" db="EMBL/GenBank/DDBJ databases">
        <title>Comparative genomics of Bacillus thuringiensis reveals a path to pathogens against multiple invertebrate hosts.</title>
        <authorList>
            <person name="Zheng J."/>
            <person name="Gao Q."/>
            <person name="Liu H."/>
            <person name="Peng D."/>
            <person name="Ruan L."/>
            <person name="Sun M."/>
        </authorList>
    </citation>
    <scope>NUCLEOTIDE SEQUENCE [LARGE SCALE GENOMIC DNA]</scope>
    <source>
        <strain evidence="1">T30001</strain>
    </source>
</reference>
<evidence type="ECO:0000313" key="1">
    <source>
        <dbReference type="EMBL" id="OUB82180.1"/>
    </source>
</evidence>
<comment type="caution">
    <text evidence="1">The sequence shown here is derived from an EMBL/GenBank/DDBJ whole genome shotgun (WGS) entry which is preliminary data.</text>
</comment>
<accession>A0A9X6R7K5</accession>
<protein>
    <submittedName>
        <fullName evidence="1">Transposase</fullName>
    </submittedName>
</protein>